<dbReference type="PANTHER" id="PTHR43441:SF10">
    <property type="entry name" value="ACETYLTRANSFERASE"/>
    <property type="match status" value="1"/>
</dbReference>
<gene>
    <name evidence="2" type="ORF">SAMN05216174_108169</name>
</gene>
<dbReference type="PANTHER" id="PTHR43441">
    <property type="entry name" value="RIBOSOMAL-PROTEIN-SERINE ACETYLTRANSFERASE"/>
    <property type="match status" value="1"/>
</dbReference>
<evidence type="ECO:0000313" key="2">
    <source>
        <dbReference type="EMBL" id="SDD20215.1"/>
    </source>
</evidence>
<dbReference type="AlphaFoldDB" id="A0A1G6SVQ8"/>
<evidence type="ECO:0000259" key="1">
    <source>
        <dbReference type="PROSITE" id="PS51186"/>
    </source>
</evidence>
<evidence type="ECO:0000313" key="3">
    <source>
        <dbReference type="Proteomes" id="UP000199501"/>
    </source>
</evidence>
<dbReference type="Pfam" id="PF13302">
    <property type="entry name" value="Acetyltransf_3"/>
    <property type="match status" value="1"/>
</dbReference>
<dbReference type="Gene3D" id="3.40.630.30">
    <property type="match status" value="1"/>
</dbReference>
<dbReference type="Proteomes" id="UP000199501">
    <property type="component" value="Unassembled WGS sequence"/>
</dbReference>
<reference evidence="3" key="1">
    <citation type="submission" date="2016-10" db="EMBL/GenBank/DDBJ databases">
        <authorList>
            <person name="Varghese N."/>
            <person name="Submissions S."/>
        </authorList>
    </citation>
    <scope>NUCLEOTIDE SEQUENCE [LARGE SCALE GENOMIC DNA]</scope>
    <source>
        <strain evidence="3">IBRC-M 10403</strain>
    </source>
</reference>
<proteinExistence type="predicted"/>
<keyword evidence="2" id="KW-0808">Transferase</keyword>
<sequence>MEINAGKYYLRALRDDARIDDRPAIIAGFADPESKRWLPHLDVSDLERAGAYIARRRAAWADETRFSWVVADPLTGEFLGEVLLKEVDLEHGTAEAGCWALPAARGKGMTTEALGAVIRFGFGALGLREITYKHYAGNVASRRVAEKLGFSLVRDTDEGALLILRNGTSGTGGG</sequence>
<dbReference type="PROSITE" id="PS51186">
    <property type="entry name" value="GNAT"/>
    <property type="match status" value="1"/>
</dbReference>
<dbReference type="STRING" id="1271860.SAMN05216174_108169"/>
<keyword evidence="3" id="KW-1185">Reference proteome</keyword>
<dbReference type="InterPro" id="IPR016181">
    <property type="entry name" value="Acyl_CoA_acyltransferase"/>
</dbReference>
<dbReference type="SUPFAM" id="SSF55729">
    <property type="entry name" value="Acyl-CoA N-acyltransferases (Nat)"/>
    <property type="match status" value="1"/>
</dbReference>
<dbReference type="GO" id="GO:1990189">
    <property type="term" value="F:protein N-terminal-serine acetyltransferase activity"/>
    <property type="evidence" value="ECO:0007669"/>
    <property type="project" value="TreeGrafter"/>
</dbReference>
<name>A0A1G6SVQ8_9PSEU</name>
<dbReference type="InterPro" id="IPR000182">
    <property type="entry name" value="GNAT_dom"/>
</dbReference>
<accession>A0A1G6SVQ8</accession>
<dbReference type="InterPro" id="IPR051908">
    <property type="entry name" value="Ribosomal_N-acetyltransferase"/>
</dbReference>
<dbReference type="EMBL" id="FMZZ01000008">
    <property type="protein sequence ID" value="SDD20215.1"/>
    <property type="molecule type" value="Genomic_DNA"/>
</dbReference>
<feature type="domain" description="N-acetyltransferase" evidence="1">
    <location>
        <begin position="11"/>
        <end position="168"/>
    </location>
</feature>
<organism evidence="2 3">
    <name type="scientific">Actinokineospora iranica</name>
    <dbReference type="NCBI Taxonomy" id="1271860"/>
    <lineage>
        <taxon>Bacteria</taxon>
        <taxon>Bacillati</taxon>
        <taxon>Actinomycetota</taxon>
        <taxon>Actinomycetes</taxon>
        <taxon>Pseudonocardiales</taxon>
        <taxon>Pseudonocardiaceae</taxon>
        <taxon>Actinokineospora</taxon>
    </lineage>
</organism>
<protein>
    <submittedName>
        <fullName evidence="2">Protein N-acetyltransferase, RimJ/RimL family</fullName>
    </submittedName>
</protein>
<dbReference type="GO" id="GO:0005737">
    <property type="term" value="C:cytoplasm"/>
    <property type="evidence" value="ECO:0007669"/>
    <property type="project" value="TreeGrafter"/>
</dbReference>
<dbReference type="GO" id="GO:0008999">
    <property type="term" value="F:protein-N-terminal-alanine acetyltransferase activity"/>
    <property type="evidence" value="ECO:0007669"/>
    <property type="project" value="TreeGrafter"/>
</dbReference>